<feature type="chain" id="PRO_5024281114" description="Lipoprotein" evidence="1">
    <location>
        <begin position="20"/>
        <end position="141"/>
    </location>
</feature>
<evidence type="ECO:0008006" key="4">
    <source>
        <dbReference type="Google" id="ProtNLM"/>
    </source>
</evidence>
<dbReference type="EMBL" id="QLAG01000036">
    <property type="protein sequence ID" value="TLX61700.1"/>
    <property type="molecule type" value="Genomic_DNA"/>
</dbReference>
<proteinExistence type="predicted"/>
<dbReference type="OrthoDB" id="6997359at2"/>
<evidence type="ECO:0000313" key="2">
    <source>
        <dbReference type="EMBL" id="TLX61700.1"/>
    </source>
</evidence>
<gene>
    <name evidence="2" type="ORF">DN820_20015</name>
</gene>
<name>A0A5R9Q9L9_9GAMM</name>
<keyword evidence="3" id="KW-1185">Reference proteome</keyword>
<protein>
    <recommendedName>
        <fullName evidence="4">Lipoprotein</fullName>
    </recommendedName>
</protein>
<dbReference type="RefSeq" id="WP_138407879.1">
    <property type="nucleotide sequence ID" value="NZ_QLAE01000010.1"/>
</dbReference>
<dbReference type="AlphaFoldDB" id="A0A5R9Q9L9"/>
<evidence type="ECO:0000256" key="1">
    <source>
        <dbReference type="SAM" id="SignalP"/>
    </source>
</evidence>
<evidence type="ECO:0000313" key="3">
    <source>
        <dbReference type="Proteomes" id="UP000306753"/>
    </source>
</evidence>
<dbReference type="PROSITE" id="PS51257">
    <property type="entry name" value="PROKAR_LIPOPROTEIN"/>
    <property type="match status" value="1"/>
</dbReference>
<comment type="caution">
    <text evidence="2">The sequence shown here is derived from an EMBL/GenBank/DDBJ whole genome shotgun (WGS) entry which is preliminary data.</text>
</comment>
<keyword evidence="1" id="KW-0732">Signal</keyword>
<feature type="signal peptide" evidence="1">
    <location>
        <begin position="1"/>
        <end position="19"/>
    </location>
</feature>
<dbReference type="Proteomes" id="UP000306753">
    <property type="component" value="Unassembled WGS sequence"/>
</dbReference>
<organism evidence="2 3">
    <name type="scientific">Stutzerimonas nosocomialis</name>
    <dbReference type="NCBI Taxonomy" id="1056496"/>
    <lineage>
        <taxon>Bacteria</taxon>
        <taxon>Pseudomonadati</taxon>
        <taxon>Pseudomonadota</taxon>
        <taxon>Gammaproteobacteria</taxon>
        <taxon>Pseudomonadales</taxon>
        <taxon>Pseudomonadaceae</taxon>
        <taxon>Stutzerimonas</taxon>
    </lineage>
</organism>
<accession>A0A5R9Q9L9</accession>
<sequence>MRAALIIASLLLSAGCAHPIPDPDPSQAWVDLAPSQDTRLEALAVDSARLEDDRYFQFEPGSRQLEMRYRFDVAGHDVGAGSAPLPRDCRLSLAYDRFSAGERYRLVAGRYGFRPWAKLYDEKNFLLARAEERGCGDVSGL</sequence>
<reference evidence="2 3" key="1">
    <citation type="journal article" date="2017" name="Eur. J. Clin. Microbiol. Infect. Dis.">
        <title>Uncommonly isolated clinical Pseudomonas: identification and phylogenetic assignation.</title>
        <authorList>
            <person name="Mulet M."/>
            <person name="Gomila M."/>
            <person name="Ramirez A."/>
            <person name="Cardew S."/>
            <person name="Moore E.R."/>
            <person name="Lalucat J."/>
            <person name="Garcia-Valdes E."/>
        </authorList>
    </citation>
    <scope>NUCLEOTIDE SEQUENCE [LARGE SCALE GENOMIC DNA]</scope>
    <source>
        <strain evidence="2 3">SD129</strain>
    </source>
</reference>